<dbReference type="AlphaFoldDB" id="A0A542EH75"/>
<dbReference type="NCBIfam" id="TIGR00632">
    <property type="entry name" value="vsr"/>
    <property type="match status" value="1"/>
</dbReference>
<comment type="similarity">
    <text evidence="6">Belongs to the Vsr family.</text>
</comment>
<gene>
    <name evidence="7" type="ORF">FB459_2180</name>
</gene>
<sequence length="131" mass="15079">MRGNRSRDTKPELAVRRLLHAEGLRYRVNVRPLPSLRRTADIVLASKRIAVFIDGCYWHGCPEHYVASKSNRDYWDVKIETNAARDAQTNAALSDAGWTVLRYWSHDRPENIAASIQDSVRVFTRRDDAAR</sequence>
<keyword evidence="1" id="KW-0540">Nuclease</keyword>
<dbReference type="InterPro" id="IPR011335">
    <property type="entry name" value="Restrct_endonuc-II-like"/>
</dbReference>
<protein>
    <submittedName>
        <fullName evidence="7">T/G mismatch-specific endonuclease</fullName>
    </submittedName>
</protein>
<dbReference type="InterPro" id="IPR004603">
    <property type="entry name" value="DNA_mismatch_endonuc_vsr"/>
</dbReference>
<keyword evidence="4" id="KW-0378">Hydrolase</keyword>
<keyword evidence="5" id="KW-0234">DNA repair</keyword>
<dbReference type="SUPFAM" id="SSF52980">
    <property type="entry name" value="Restriction endonuclease-like"/>
    <property type="match status" value="1"/>
</dbReference>
<organism evidence="7 8">
    <name type="scientific">Yimella lutea</name>
    <dbReference type="NCBI Taxonomy" id="587872"/>
    <lineage>
        <taxon>Bacteria</taxon>
        <taxon>Bacillati</taxon>
        <taxon>Actinomycetota</taxon>
        <taxon>Actinomycetes</taxon>
        <taxon>Micrococcales</taxon>
        <taxon>Dermacoccaceae</taxon>
        <taxon>Yimella</taxon>
    </lineage>
</organism>
<keyword evidence="3" id="KW-0227">DNA damage</keyword>
<dbReference type="GO" id="GO:0004519">
    <property type="term" value="F:endonuclease activity"/>
    <property type="evidence" value="ECO:0007669"/>
    <property type="project" value="UniProtKB-KW"/>
</dbReference>
<evidence type="ECO:0000256" key="6">
    <source>
        <dbReference type="ARBA" id="ARBA00029466"/>
    </source>
</evidence>
<dbReference type="EMBL" id="VFMO01000001">
    <property type="protein sequence ID" value="TQJ14682.1"/>
    <property type="molecule type" value="Genomic_DNA"/>
</dbReference>
<evidence type="ECO:0000256" key="3">
    <source>
        <dbReference type="ARBA" id="ARBA00022763"/>
    </source>
</evidence>
<dbReference type="GO" id="GO:0016787">
    <property type="term" value="F:hydrolase activity"/>
    <property type="evidence" value="ECO:0007669"/>
    <property type="project" value="UniProtKB-KW"/>
</dbReference>
<evidence type="ECO:0000256" key="5">
    <source>
        <dbReference type="ARBA" id="ARBA00023204"/>
    </source>
</evidence>
<comment type="caution">
    <text evidence="7">The sequence shown here is derived from an EMBL/GenBank/DDBJ whole genome shotgun (WGS) entry which is preliminary data.</text>
</comment>
<reference evidence="7 8" key="1">
    <citation type="submission" date="2019-06" db="EMBL/GenBank/DDBJ databases">
        <title>Sequencing the genomes of 1000 actinobacteria strains.</title>
        <authorList>
            <person name="Klenk H.-P."/>
        </authorList>
    </citation>
    <scope>NUCLEOTIDE SEQUENCE [LARGE SCALE GENOMIC DNA]</scope>
    <source>
        <strain evidence="7 8">DSM 19828</strain>
    </source>
</reference>
<evidence type="ECO:0000313" key="7">
    <source>
        <dbReference type="EMBL" id="TQJ14682.1"/>
    </source>
</evidence>
<keyword evidence="2 7" id="KW-0255">Endonuclease</keyword>
<evidence type="ECO:0000256" key="2">
    <source>
        <dbReference type="ARBA" id="ARBA00022759"/>
    </source>
</evidence>
<dbReference type="GO" id="GO:0006298">
    <property type="term" value="P:mismatch repair"/>
    <property type="evidence" value="ECO:0007669"/>
    <property type="project" value="InterPro"/>
</dbReference>
<proteinExistence type="inferred from homology"/>
<keyword evidence="8" id="KW-1185">Reference proteome</keyword>
<evidence type="ECO:0000313" key="8">
    <source>
        <dbReference type="Proteomes" id="UP000320806"/>
    </source>
</evidence>
<name>A0A542EH75_9MICO</name>
<dbReference type="Proteomes" id="UP000320806">
    <property type="component" value="Unassembled WGS sequence"/>
</dbReference>
<dbReference type="OrthoDB" id="9801520at2"/>
<evidence type="ECO:0000256" key="4">
    <source>
        <dbReference type="ARBA" id="ARBA00022801"/>
    </source>
</evidence>
<dbReference type="CDD" id="cd00221">
    <property type="entry name" value="Vsr"/>
    <property type="match status" value="1"/>
</dbReference>
<dbReference type="Gene3D" id="3.40.960.10">
    <property type="entry name" value="VSR Endonuclease"/>
    <property type="match status" value="1"/>
</dbReference>
<dbReference type="Pfam" id="PF03852">
    <property type="entry name" value="Vsr"/>
    <property type="match status" value="1"/>
</dbReference>
<accession>A0A542EH75</accession>
<evidence type="ECO:0000256" key="1">
    <source>
        <dbReference type="ARBA" id="ARBA00022722"/>
    </source>
</evidence>